<evidence type="ECO:0000313" key="3">
    <source>
        <dbReference type="Proteomes" id="UP001152622"/>
    </source>
</evidence>
<feature type="region of interest" description="Disordered" evidence="1">
    <location>
        <begin position="1"/>
        <end position="66"/>
    </location>
</feature>
<dbReference type="EMBL" id="JAINUF010000002">
    <property type="protein sequence ID" value="KAJ8373612.1"/>
    <property type="molecule type" value="Genomic_DNA"/>
</dbReference>
<sequence length="66" mass="7360">MLDHAHSDSKPSQARGGSLRDRWPHARRRKAELCSHRSPGAIMHPAQQKEEEEGLLSDEAGEHLPA</sequence>
<organism evidence="2 3">
    <name type="scientific">Synaphobranchus kaupii</name>
    <name type="common">Kaup's arrowtooth eel</name>
    <dbReference type="NCBI Taxonomy" id="118154"/>
    <lineage>
        <taxon>Eukaryota</taxon>
        <taxon>Metazoa</taxon>
        <taxon>Chordata</taxon>
        <taxon>Craniata</taxon>
        <taxon>Vertebrata</taxon>
        <taxon>Euteleostomi</taxon>
        <taxon>Actinopterygii</taxon>
        <taxon>Neopterygii</taxon>
        <taxon>Teleostei</taxon>
        <taxon>Anguilliformes</taxon>
        <taxon>Synaphobranchidae</taxon>
        <taxon>Synaphobranchus</taxon>
    </lineage>
</organism>
<evidence type="ECO:0000256" key="1">
    <source>
        <dbReference type="SAM" id="MobiDB-lite"/>
    </source>
</evidence>
<comment type="caution">
    <text evidence="2">The sequence shown here is derived from an EMBL/GenBank/DDBJ whole genome shotgun (WGS) entry which is preliminary data.</text>
</comment>
<reference evidence="2" key="1">
    <citation type="journal article" date="2023" name="Science">
        <title>Genome structures resolve the early diversification of teleost fishes.</title>
        <authorList>
            <person name="Parey E."/>
            <person name="Louis A."/>
            <person name="Montfort J."/>
            <person name="Bouchez O."/>
            <person name="Roques C."/>
            <person name="Iampietro C."/>
            <person name="Lluch J."/>
            <person name="Castinel A."/>
            <person name="Donnadieu C."/>
            <person name="Desvignes T."/>
            <person name="Floi Bucao C."/>
            <person name="Jouanno E."/>
            <person name="Wen M."/>
            <person name="Mejri S."/>
            <person name="Dirks R."/>
            <person name="Jansen H."/>
            <person name="Henkel C."/>
            <person name="Chen W.J."/>
            <person name="Zahm M."/>
            <person name="Cabau C."/>
            <person name="Klopp C."/>
            <person name="Thompson A.W."/>
            <person name="Robinson-Rechavi M."/>
            <person name="Braasch I."/>
            <person name="Lecointre G."/>
            <person name="Bobe J."/>
            <person name="Postlethwait J.H."/>
            <person name="Berthelot C."/>
            <person name="Roest Crollius H."/>
            <person name="Guiguen Y."/>
        </authorList>
    </citation>
    <scope>NUCLEOTIDE SEQUENCE</scope>
    <source>
        <strain evidence="2">WJC10195</strain>
    </source>
</reference>
<dbReference type="Proteomes" id="UP001152622">
    <property type="component" value="Chromosome 2"/>
</dbReference>
<proteinExistence type="predicted"/>
<accession>A0A9Q1G1B7</accession>
<dbReference type="AlphaFoldDB" id="A0A9Q1G1B7"/>
<protein>
    <submittedName>
        <fullName evidence="2">Uncharacterized protein</fullName>
    </submittedName>
</protein>
<keyword evidence="3" id="KW-1185">Reference proteome</keyword>
<gene>
    <name evidence="2" type="ORF">SKAU_G00041920</name>
</gene>
<evidence type="ECO:0000313" key="2">
    <source>
        <dbReference type="EMBL" id="KAJ8373612.1"/>
    </source>
</evidence>
<name>A0A9Q1G1B7_SYNKA</name>